<gene>
    <name evidence="1" type="ORF">RPERSI_LOCUS13320</name>
</gene>
<reference evidence="1" key="1">
    <citation type="submission" date="2021-06" db="EMBL/GenBank/DDBJ databases">
        <authorList>
            <person name="Kallberg Y."/>
            <person name="Tangrot J."/>
            <person name="Rosling A."/>
        </authorList>
    </citation>
    <scope>NUCLEOTIDE SEQUENCE</scope>
    <source>
        <strain evidence="1">MA461A</strain>
    </source>
</reference>
<evidence type="ECO:0000313" key="2">
    <source>
        <dbReference type="Proteomes" id="UP000789920"/>
    </source>
</evidence>
<feature type="non-terminal residue" evidence="1">
    <location>
        <position position="1"/>
    </location>
</feature>
<accession>A0ACA9QA02</accession>
<proteinExistence type="predicted"/>
<sequence>SDNQFSNIIGAILAVYDWSSISFDSWNFWPLTIVSVIGSFIFVLVLQNVIISYMGAAFSDAVENSKRGVYGFQIELIYDFALLKSLELNNLDYKFNDKLRAKYICFYDDPSITSGYDNLSIENCKFIWEPANEKENDF</sequence>
<keyword evidence="2" id="KW-1185">Reference proteome</keyword>
<name>A0ACA9QA02_9GLOM</name>
<organism evidence="1 2">
    <name type="scientific">Racocetra persica</name>
    <dbReference type="NCBI Taxonomy" id="160502"/>
    <lineage>
        <taxon>Eukaryota</taxon>
        <taxon>Fungi</taxon>
        <taxon>Fungi incertae sedis</taxon>
        <taxon>Mucoromycota</taxon>
        <taxon>Glomeromycotina</taxon>
        <taxon>Glomeromycetes</taxon>
        <taxon>Diversisporales</taxon>
        <taxon>Gigasporaceae</taxon>
        <taxon>Racocetra</taxon>
    </lineage>
</organism>
<comment type="caution">
    <text evidence="1">The sequence shown here is derived from an EMBL/GenBank/DDBJ whole genome shotgun (WGS) entry which is preliminary data.</text>
</comment>
<dbReference type="Proteomes" id="UP000789920">
    <property type="component" value="Unassembled WGS sequence"/>
</dbReference>
<protein>
    <submittedName>
        <fullName evidence="1">8056_t:CDS:1</fullName>
    </submittedName>
</protein>
<dbReference type="EMBL" id="CAJVQC010029482">
    <property type="protein sequence ID" value="CAG8742751.1"/>
    <property type="molecule type" value="Genomic_DNA"/>
</dbReference>
<evidence type="ECO:0000313" key="1">
    <source>
        <dbReference type="EMBL" id="CAG8742751.1"/>
    </source>
</evidence>